<dbReference type="Pfam" id="PF03931">
    <property type="entry name" value="Skp1_POZ"/>
    <property type="match status" value="1"/>
</dbReference>
<dbReference type="Gene3D" id="3.30.710.10">
    <property type="entry name" value="Potassium Channel Kv1.1, Chain A"/>
    <property type="match status" value="1"/>
</dbReference>
<comment type="similarity">
    <text evidence="1">Belongs to the SKP1 family.</text>
</comment>
<dbReference type="SUPFAM" id="SSF54695">
    <property type="entry name" value="POZ domain"/>
    <property type="match status" value="1"/>
</dbReference>
<dbReference type="SMART" id="SM00512">
    <property type="entry name" value="Skp1"/>
    <property type="match status" value="1"/>
</dbReference>
<name>A0A915EJL4_9BILA</name>
<evidence type="ECO:0000256" key="1">
    <source>
        <dbReference type="ARBA" id="ARBA00009993"/>
    </source>
</evidence>
<dbReference type="Proteomes" id="UP000887574">
    <property type="component" value="Unplaced"/>
</dbReference>
<evidence type="ECO:0000313" key="4">
    <source>
        <dbReference type="Proteomes" id="UP000887574"/>
    </source>
</evidence>
<evidence type="ECO:0000256" key="2">
    <source>
        <dbReference type="ARBA" id="ARBA00022786"/>
    </source>
</evidence>
<organism evidence="4 5">
    <name type="scientific">Ditylenchus dipsaci</name>
    <dbReference type="NCBI Taxonomy" id="166011"/>
    <lineage>
        <taxon>Eukaryota</taxon>
        <taxon>Metazoa</taxon>
        <taxon>Ecdysozoa</taxon>
        <taxon>Nematoda</taxon>
        <taxon>Chromadorea</taxon>
        <taxon>Rhabditida</taxon>
        <taxon>Tylenchina</taxon>
        <taxon>Tylenchomorpha</taxon>
        <taxon>Sphaerularioidea</taxon>
        <taxon>Anguinidae</taxon>
        <taxon>Anguininae</taxon>
        <taxon>Ditylenchus</taxon>
    </lineage>
</organism>
<dbReference type="SUPFAM" id="SSF81382">
    <property type="entry name" value="Skp1 dimerisation domain-like"/>
    <property type="match status" value="1"/>
</dbReference>
<dbReference type="InterPro" id="IPR001232">
    <property type="entry name" value="SKP1-like"/>
</dbReference>
<dbReference type="InterPro" id="IPR016897">
    <property type="entry name" value="SKP1"/>
</dbReference>
<sequence length="152" mass="17751">MVKKMQVIQCKTKDNEVVGVPLDWLRQSKTLKTMLDNMILDLNDPNLVFPVSALTSPIFKKCMEWCQHHIGVPDAVVTCDPITYNRIWFEMNWQERQFFKIELKELKILLLAANYLDIKSLYLYTAQALAALLIEKQENFEEVRALTGEQMI</sequence>
<evidence type="ECO:0000259" key="3">
    <source>
        <dbReference type="Pfam" id="PF03931"/>
    </source>
</evidence>
<dbReference type="GO" id="GO:0006511">
    <property type="term" value="P:ubiquitin-dependent protein catabolic process"/>
    <property type="evidence" value="ECO:0007669"/>
    <property type="project" value="InterPro"/>
</dbReference>
<accession>A0A915EJL4</accession>
<reference evidence="5" key="1">
    <citation type="submission" date="2022-11" db="UniProtKB">
        <authorList>
            <consortium name="WormBaseParasite"/>
        </authorList>
    </citation>
    <scope>IDENTIFICATION</scope>
</reference>
<keyword evidence="4" id="KW-1185">Reference proteome</keyword>
<evidence type="ECO:0000313" key="5">
    <source>
        <dbReference type="WBParaSite" id="jg6594"/>
    </source>
</evidence>
<feature type="domain" description="SKP1 component POZ" evidence="3">
    <location>
        <begin position="7"/>
        <end position="69"/>
    </location>
</feature>
<proteinExistence type="inferred from homology"/>
<dbReference type="AlphaFoldDB" id="A0A915EJL4"/>
<dbReference type="InterPro" id="IPR016073">
    <property type="entry name" value="Skp1_comp_POZ"/>
</dbReference>
<dbReference type="InterPro" id="IPR011333">
    <property type="entry name" value="SKP1/BTB/POZ_sf"/>
</dbReference>
<dbReference type="PANTHER" id="PTHR11165">
    <property type="entry name" value="SKP1"/>
    <property type="match status" value="1"/>
</dbReference>
<dbReference type="WBParaSite" id="jg6594">
    <property type="protein sequence ID" value="jg6594"/>
    <property type="gene ID" value="jg6594"/>
</dbReference>
<keyword evidence="2" id="KW-0833">Ubl conjugation pathway</keyword>
<protein>
    <submittedName>
        <fullName evidence="5">SKP1 component POZ domain-containing protein</fullName>
    </submittedName>
</protein>
<dbReference type="InterPro" id="IPR036296">
    <property type="entry name" value="SKP1-like_dim_sf"/>
</dbReference>